<name>A0A061J168_TRYRA</name>
<reference evidence="2 3" key="1">
    <citation type="submission" date="2013-07" db="EMBL/GenBank/DDBJ databases">
        <authorList>
            <person name="Stoco P.H."/>
            <person name="Wagner G."/>
            <person name="Gerber A."/>
            <person name="Zaha A."/>
            <person name="Thompson C."/>
            <person name="Bartholomeu D.C."/>
            <person name="Luckemeyer D.D."/>
            <person name="Bahia D."/>
            <person name="Loreto E."/>
            <person name="Prestes E.B."/>
            <person name="Lima F.M."/>
            <person name="Rodrigues-Luiz G."/>
            <person name="Vallejo G.A."/>
            <person name="Filho J.F."/>
            <person name="Monteiro K.M."/>
            <person name="Tyler K.M."/>
            <person name="de Almeida L.G."/>
            <person name="Ortiz M.F."/>
            <person name="Siervo M.A."/>
            <person name="de Moraes M.H."/>
            <person name="Cunha O.L."/>
            <person name="Mendonca-Neto R."/>
            <person name="Silva R."/>
            <person name="Teixeira S.M."/>
            <person name="Murta S.M."/>
            <person name="Sincero T.C."/>
            <person name="Mendes T.A."/>
            <person name="Urmenyi T.P."/>
            <person name="Silva V.G."/>
            <person name="da Rocha W.D."/>
            <person name="Andersson B."/>
            <person name="Romanha A.J."/>
            <person name="Steindel M."/>
            <person name="de Vasconcelos A.T."/>
            <person name="Grisard E.C."/>
        </authorList>
    </citation>
    <scope>NUCLEOTIDE SEQUENCE [LARGE SCALE GENOMIC DNA]</scope>
    <source>
        <strain evidence="2 3">SC58</strain>
    </source>
</reference>
<dbReference type="OrthoDB" id="264266at2759"/>
<dbReference type="Proteomes" id="UP000031737">
    <property type="component" value="Unassembled WGS sequence"/>
</dbReference>
<organism evidence="2 3">
    <name type="scientific">Trypanosoma rangeli SC58</name>
    <dbReference type="NCBI Taxonomy" id="429131"/>
    <lineage>
        <taxon>Eukaryota</taxon>
        <taxon>Discoba</taxon>
        <taxon>Euglenozoa</taxon>
        <taxon>Kinetoplastea</taxon>
        <taxon>Metakinetoplastina</taxon>
        <taxon>Trypanosomatida</taxon>
        <taxon>Trypanosomatidae</taxon>
        <taxon>Trypanosoma</taxon>
        <taxon>Herpetosoma</taxon>
    </lineage>
</organism>
<accession>A0A061J168</accession>
<sequence>MRARMIRTVCVTLFLCFVLIAQPSVGRISVVRRPEGAYCGDYINLVKGRIFADAVSEQFDIWLDVFSEKYTCKNEKYIFDERTKQMTIVGATDPKDCLGKVLLDNGLSLAVSYAENENALYLDLGLVNIKLSACV</sequence>
<keyword evidence="1" id="KW-0732">Signal</keyword>
<evidence type="ECO:0000313" key="3">
    <source>
        <dbReference type="Proteomes" id="UP000031737"/>
    </source>
</evidence>
<dbReference type="EMBL" id="AUPL01003148">
    <property type="protein sequence ID" value="ESL09138.1"/>
    <property type="molecule type" value="Genomic_DNA"/>
</dbReference>
<gene>
    <name evidence="2" type="ORF">TRSC58_03148</name>
</gene>
<dbReference type="VEuPathDB" id="TriTrypDB:TRSC58_03148"/>
<comment type="caution">
    <text evidence="2">The sequence shown here is derived from an EMBL/GenBank/DDBJ whole genome shotgun (WGS) entry which is preliminary data.</text>
</comment>
<dbReference type="AlphaFoldDB" id="A0A061J168"/>
<evidence type="ECO:0000313" key="2">
    <source>
        <dbReference type="EMBL" id="ESL09138.1"/>
    </source>
</evidence>
<keyword evidence="3" id="KW-1185">Reference proteome</keyword>
<evidence type="ECO:0000256" key="1">
    <source>
        <dbReference type="SAM" id="SignalP"/>
    </source>
</evidence>
<feature type="chain" id="PRO_5001605783" evidence="1">
    <location>
        <begin position="27"/>
        <end position="135"/>
    </location>
</feature>
<protein>
    <submittedName>
        <fullName evidence="2">Uncharacterized protein</fullName>
    </submittedName>
</protein>
<feature type="signal peptide" evidence="1">
    <location>
        <begin position="1"/>
        <end position="26"/>
    </location>
</feature>
<proteinExistence type="predicted"/>